<dbReference type="Gene3D" id="3.40.630.30">
    <property type="match status" value="1"/>
</dbReference>
<sequence>MIKREFGFDYIPEYHRDIVNLEEYYLEPERNTFLLACIGDRLVGTLGLRAYDREFKGLNYDPERTASLWRVFVHEDCRKMGVASYLVEIAESFAAEKGYTRIYLHTHKHVEGALEFWLSKGYSIVIDTDNELGTVHMEKSLNRSSMGNQDFSGTCSTIKRGGTGHQMTFF</sequence>
<dbReference type="EMBL" id="CP104550">
    <property type="protein sequence ID" value="UXH30975.1"/>
    <property type="molecule type" value="Genomic_DNA"/>
</dbReference>
<dbReference type="InterPro" id="IPR016181">
    <property type="entry name" value="Acyl_CoA_acyltransferase"/>
</dbReference>
<organism evidence="3">
    <name type="scientific">Methanothermobacter wolfeii</name>
    <name type="common">Methanobacterium wolfei</name>
    <dbReference type="NCBI Taxonomy" id="145261"/>
    <lineage>
        <taxon>Archaea</taxon>
        <taxon>Methanobacteriati</taxon>
        <taxon>Methanobacteriota</taxon>
        <taxon>Methanomada group</taxon>
        <taxon>Methanobacteria</taxon>
        <taxon>Methanobacteriales</taxon>
        <taxon>Methanobacteriaceae</taxon>
        <taxon>Methanothermobacter</taxon>
    </lineage>
</organism>
<dbReference type="GeneID" id="75106657"/>
<evidence type="ECO:0000259" key="2">
    <source>
        <dbReference type="PROSITE" id="PS51186"/>
    </source>
</evidence>
<reference evidence="3" key="1">
    <citation type="submission" date="2022-09" db="EMBL/GenBank/DDBJ databases">
        <title>Characterization of three MwoI isoschizomers from sequenced genome and metagenomes.</title>
        <authorList>
            <person name="Fomenkov A."/>
            <person name="Xu S.Y."/>
            <person name="Roberts R.J."/>
        </authorList>
    </citation>
    <scope>NUCLEOTIDE SEQUENCE</scope>
    <source>
        <strain evidence="3">DSM 2970</strain>
    </source>
</reference>
<dbReference type="InterPro" id="IPR050769">
    <property type="entry name" value="NAT_camello-type"/>
</dbReference>
<dbReference type="PANTHER" id="PTHR13947:SF37">
    <property type="entry name" value="LD18367P"/>
    <property type="match status" value="1"/>
</dbReference>
<dbReference type="PROSITE" id="PS51186">
    <property type="entry name" value="GNAT"/>
    <property type="match status" value="1"/>
</dbReference>
<dbReference type="CDD" id="cd04301">
    <property type="entry name" value="NAT_SF"/>
    <property type="match status" value="1"/>
</dbReference>
<dbReference type="RefSeq" id="WP_261599379.1">
    <property type="nucleotide sequence ID" value="NZ_CP104550.1"/>
</dbReference>
<name>A0A9E7RSL4_METWO</name>
<feature type="domain" description="N-acetyltransferase" evidence="2">
    <location>
        <begin position="1"/>
        <end position="142"/>
    </location>
</feature>
<gene>
    <name evidence="3" type="ORF">N5910_05355</name>
</gene>
<proteinExistence type="predicted"/>
<keyword evidence="1" id="KW-0808">Transferase</keyword>
<dbReference type="InterPro" id="IPR000182">
    <property type="entry name" value="GNAT_dom"/>
</dbReference>
<dbReference type="AlphaFoldDB" id="A0A9E7RSL4"/>
<evidence type="ECO:0000313" key="3">
    <source>
        <dbReference type="EMBL" id="UXH30975.1"/>
    </source>
</evidence>
<dbReference type="Pfam" id="PF00583">
    <property type="entry name" value="Acetyltransf_1"/>
    <property type="match status" value="1"/>
</dbReference>
<dbReference type="PANTHER" id="PTHR13947">
    <property type="entry name" value="GNAT FAMILY N-ACETYLTRANSFERASE"/>
    <property type="match status" value="1"/>
</dbReference>
<accession>A0A9E7RSL4</accession>
<dbReference type="Proteomes" id="UP001065373">
    <property type="component" value="Chromosome"/>
</dbReference>
<dbReference type="SUPFAM" id="SSF55729">
    <property type="entry name" value="Acyl-CoA N-acyltransferases (Nat)"/>
    <property type="match status" value="1"/>
</dbReference>
<protein>
    <submittedName>
        <fullName evidence="3">GNAT family N-acetyltransferase</fullName>
    </submittedName>
</protein>
<evidence type="ECO:0000256" key="1">
    <source>
        <dbReference type="ARBA" id="ARBA00022679"/>
    </source>
</evidence>
<dbReference type="GO" id="GO:0008080">
    <property type="term" value="F:N-acetyltransferase activity"/>
    <property type="evidence" value="ECO:0007669"/>
    <property type="project" value="InterPro"/>
</dbReference>